<evidence type="ECO:0000256" key="2">
    <source>
        <dbReference type="ARBA" id="ARBA00004906"/>
    </source>
</evidence>
<dbReference type="InterPro" id="IPR001680">
    <property type="entry name" value="WD40_rpt"/>
</dbReference>
<dbReference type="Pfam" id="PF08606">
    <property type="entry name" value="Prp19"/>
    <property type="match status" value="1"/>
</dbReference>
<feature type="region of interest" description="Disordered" evidence="15">
    <location>
        <begin position="138"/>
        <end position="198"/>
    </location>
</feature>
<dbReference type="EMBL" id="CP119943">
    <property type="protein sequence ID" value="WFC98646.1"/>
    <property type="molecule type" value="Genomic_DNA"/>
</dbReference>
<evidence type="ECO:0000256" key="3">
    <source>
        <dbReference type="ARBA" id="ARBA00006388"/>
    </source>
</evidence>
<evidence type="ECO:0000256" key="12">
    <source>
        <dbReference type="ARBA" id="ARBA00023204"/>
    </source>
</evidence>
<keyword evidence="10 14" id="KW-0833">Ubl conjugation pathway</keyword>
<comment type="catalytic activity">
    <reaction evidence="14">
        <text>S-ubiquitinyl-[E2 ubiquitin-conjugating enzyme]-L-cysteine + [acceptor protein]-L-lysine = [E2 ubiquitin-conjugating enzyme]-L-cysteine + N(6)-ubiquitinyl-[acceptor protein]-L-lysine.</text>
        <dbReference type="EC" id="2.3.2.27"/>
    </reaction>
</comment>
<gene>
    <name evidence="17" type="ORF">MYAM1_001377</name>
</gene>
<dbReference type="GO" id="GO:0000974">
    <property type="term" value="C:Prp19 complex"/>
    <property type="evidence" value="ECO:0007669"/>
    <property type="project" value="UniProtKB-UniRule"/>
</dbReference>
<dbReference type="InterPro" id="IPR015943">
    <property type="entry name" value="WD40/YVTN_repeat-like_dom_sf"/>
</dbReference>
<accession>A0AAJ5YTT8</accession>
<dbReference type="CDD" id="cd16656">
    <property type="entry name" value="RING-Ubox_PRP19"/>
    <property type="match status" value="1"/>
</dbReference>
<comment type="subcellular location">
    <subcellularLocation>
        <location evidence="1 14">Nucleus</location>
    </subcellularLocation>
</comment>
<dbReference type="SMART" id="SM00320">
    <property type="entry name" value="WD40"/>
    <property type="match status" value="7"/>
</dbReference>
<keyword evidence="4" id="KW-0853">WD repeat</keyword>
<evidence type="ECO:0000256" key="5">
    <source>
        <dbReference type="ARBA" id="ARBA00022664"/>
    </source>
</evidence>
<dbReference type="Pfam" id="PF00400">
    <property type="entry name" value="WD40"/>
    <property type="match status" value="4"/>
</dbReference>
<dbReference type="PANTHER" id="PTHR43995:SF1">
    <property type="entry name" value="PRE-MRNA-PROCESSING FACTOR 19"/>
    <property type="match status" value="1"/>
</dbReference>
<dbReference type="GO" id="GO:0071006">
    <property type="term" value="C:U2-type catalytic step 1 spliceosome"/>
    <property type="evidence" value="ECO:0007669"/>
    <property type="project" value="TreeGrafter"/>
</dbReference>
<keyword evidence="13 14" id="KW-0539">Nucleus</keyword>
<dbReference type="GO" id="GO:0005737">
    <property type="term" value="C:cytoplasm"/>
    <property type="evidence" value="ECO:0007669"/>
    <property type="project" value="TreeGrafter"/>
</dbReference>
<dbReference type="InterPro" id="IPR038959">
    <property type="entry name" value="Prp19"/>
</dbReference>
<organism evidence="17 18">
    <name type="scientific">Malassezia yamatoensis</name>
    <dbReference type="NCBI Taxonomy" id="253288"/>
    <lineage>
        <taxon>Eukaryota</taxon>
        <taxon>Fungi</taxon>
        <taxon>Dikarya</taxon>
        <taxon>Basidiomycota</taxon>
        <taxon>Ustilaginomycotina</taxon>
        <taxon>Malasseziomycetes</taxon>
        <taxon>Malasseziales</taxon>
        <taxon>Malasseziaceae</taxon>
        <taxon>Malassezia</taxon>
    </lineage>
</organism>
<keyword evidence="8" id="KW-0677">Repeat</keyword>
<evidence type="ECO:0000259" key="16">
    <source>
        <dbReference type="SMART" id="SM00504"/>
    </source>
</evidence>
<feature type="compositionally biased region" description="Acidic residues" evidence="15">
    <location>
        <begin position="145"/>
        <end position="155"/>
    </location>
</feature>
<evidence type="ECO:0000256" key="4">
    <source>
        <dbReference type="ARBA" id="ARBA00022574"/>
    </source>
</evidence>
<dbReference type="PANTHER" id="PTHR43995">
    <property type="entry name" value="PRE-MRNA-PROCESSING FACTOR 19"/>
    <property type="match status" value="1"/>
</dbReference>
<comment type="similarity">
    <text evidence="3 14">Belongs to the WD repeat PRP19 family.</text>
</comment>
<comment type="subunit">
    <text evidence="14">Homotetramer.</text>
</comment>
<dbReference type="SUPFAM" id="SSF57850">
    <property type="entry name" value="RING/U-box"/>
    <property type="match status" value="1"/>
</dbReference>
<dbReference type="GO" id="GO:0000398">
    <property type="term" value="P:mRNA splicing, via spliceosome"/>
    <property type="evidence" value="ECO:0007669"/>
    <property type="project" value="InterPro"/>
</dbReference>
<comment type="pathway">
    <text evidence="2 14">Protein modification; protein ubiquitination.</text>
</comment>
<evidence type="ECO:0000256" key="1">
    <source>
        <dbReference type="ARBA" id="ARBA00004123"/>
    </source>
</evidence>
<dbReference type="Gene3D" id="2.130.10.10">
    <property type="entry name" value="YVTN repeat-like/Quinoprotein amine dehydrogenase"/>
    <property type="match status" value="1"/>
</dbReference>
<dbReference type="FunFam" id="3.30.40.10:FF:000027">
    <property type="entry name" value="Pre-mRNA-processing factor 19, putative"/>
    <property type="match status" value="1"/>
</dbReference>
<dbReference type="GO" id="GO:0070534">
    <property type="term" value="P:protein K63-linked ubiquitination"/>
    <property type="evidence" value="ECO:0007669"/>
    <property type="project" value="UniProtKB-UniRule"/>
</dbReference>
<dbReference type="InterPro" id="IPR013915">
    <property type="entry name" value="Prp19_cc"/>
</dbReference>
<dbReference type="EC" id="2.3.2.27" evidence="14"/>
<name>A0AAJ5YTT8_9BASI</name>
<feature type="domain" description="U-box" evidence="16">
    <location>
        <begin position="1"/>
        <end position="67"/>
    </location>
</feature>
<proteinExistence type="inferred from homology"/>
<evidence type="ECO:0000256" key="8">
    <source>
        <dbReference type="ARBA" id="ARBA00022737"/>
    </source>
</evidence>
<dbReference type="GO" id="GO:0061630">
    <property type="term" value="F:ubiquitin protein ligase activity"/>
    <property type="evidence" value="ECO:0007669"/>
    <property type="project" value="UniProtKB-UniRule"/>
</dbReference>
<dbReference type="Gene3D" id="3.30.40.10">
    <property type="entry name" value="Zinc/RING finger domain, C3HC4 (zinc finger)"/>
    <property type="match status" value="1"/>
</dbReference>
<evidence type="ECO:0000256" key="15">
    <source>
        <dbReference type="SAM" id="MobiDB-lite"/>
    </source>
</evidence>
<keyword evidence="9 14" id="KW-0227">DNA damage</keyword>
<dbReference type="InterPro" id="IPR013083">
    <property type="entry name" value="Znf_RING/FYVE/PHD"/>
</dbReference>
<sequence length="520" mass="55706">MFCAISGEAPKEPVLSKKSGLLFEKRLIERSIDENGKDPITGEELSLDDLVAVKSSPHTAFPRPPSHTSIPSLLVSLQNEYDAMVFESLAMKKQYDSVRQDLAHALYTNDASTRVIARLLKERNEARDALANVHASLGMSSQQDQDVDMATDDEPGTALPESIVSAMDQTAASLSSERRSRMKQGAPEGYTTSASASSLQEETSITSLHAAGSPGITALDVSANGKLVLTGGKDKAVLVLDVATQKVISTFKGHTKPINAVVFAARANPTLGPEAADLPAPPYAASASADKSVRVYSAKDNNTYALAHTLKGYKDEVTGIDIHPTDLLVGSASRDGSWALHSLSSGEQLMHITAPAESDDQGDFVYESFAFHPDGQLAATGTAQGAIRIWDVKQGKQSAVFTGHTGPVHTLSFSPNGYLLAAATRDSNEVKIWDLRKLDVARTVELPESQKVSRVRFDPTAQLLAVVGDDLRVFAGKQLNLVYTYQQNSAQETSAQWSPVDGTLFVAGMDRCLRVFGAHP</sequence>
<dbReference type="AlphaFoldDB" id="A0AAJ5YTT8"/>
<reference evidence="17 18" key="1">
    <citation type="submission" date="2023-03" db="EMBL/GenBank/DDBJ databases">
        <title>Mating type loci evolution in Malassezia.</title>
        <authorList>
            <person name="Coelho M.A."/>
        </authorList>
    </citation>
    <scope>NUCLEOTIDE SEQUENCE [LARGE SCALE GENOMIC DNA]</scope>
    <source>
        <strain evidence="17 18">CBS 9725</strain>
    </source>
</reference>
<evidence type="ECO:0000313" key="18">
    <source>
        <dbReference type="Proteomes" id="UP001219567"/>
    </source>
</evidence>
<evidence type="ECO:0000256" key="6">
    <source>
        <dbReference type="ARBA" id="ARBA00022679"/>
    </source>
</evidence>
<keyword evidence="11 14" id="KW-0508">mRNA splicing</keyword>
<keyword evidence="18" id="KW-1185">Reference proteome</keyword>
<dbReference type="InterPro" id="IPR003613">
    <property type="entry name" value="Ubox_domain"/>
</dbReference>
<keyword evidence="5 14" id="KW-0507">mRNA processing</keyword>
<evidence type="ECO:0000256" key="11">
    <source>
        <dbReference type="ARBA" id="ARBA00023187"/>
    </source>
</evidence>
<evidence type="ECO:0000313" key="17">
    <source>
        <dbReference type="EMBL" id="WFC98646.1"/>
    </source>
</evidence>
<dbReference type="InterPro" id="IPR036322">
    <property type="entry name" value="WD40_repeat_dom_sf"/>
</dbReference>
<keyword evidence="12 14" id="KW-0234">DNA repair</keyword>
<evidence type="ECO:0000256" key="10">
    <source>
        <dbReference type="ARBA" id="ARBA00022786"/>
    </source>
</evidence>
<dbReference type="Proteomes" id="UP001219567">
    <property type="component" value="Chromosome 1"/>
</dbReference>
<evidence type="ECO:0000256" key="9">
    <source>
        <dbReference type="ARBA" id="ARBA00022763"/>
    </source>
</evidence>
<dbReference type="CDD" id="cd00200">
    <property type="entry name" value="WD40"/>
    <property type="match status" value="1"/>
</dbReference>
<evidence type="ECO:0000256" key="7">
    <source>
        <dbReference type="ARBA" id="ARBA00022728"/>
    </source>
</evidence>
<dbReference type="SUPFAM" id="SSF50978">
    <property type="entry name" value="WD40 repeat-like"/>
    <property type="match status" value="1"/>
</dbReference>
<evidence type="ECO:0000256" key="14">
    <source>
        <dbReference type="RuleBase" id="RU367101"/>
    </source>
</evidence>
<protein>
    <recommendedName>
        <fullName evidence="14">Pre-mRNA-processing factor 19</fullName>
        <ecNumber evidence="14">2.3.2.27</ecNumber>
    </recommendedName>
</protein>
<dbReference type="InterPro" id="IPR055340">
    <property type="entry name" value="RING-Ubox_PRP19"/>
</dbReference>
<evidence type="ECO:0000256" key="13">
    <source>
        <dbReference type="ARBA" id="ARBA00023242"/>
    </source>
</evidence>
<comment type="function">
    <text evidence="14">Ubiquitin-protein ligase which is mainly involved pre-mRNA splicing and DNA repair. Required for pre-mRNA splicing as component of the spliceosome.</text>
</comment>
<dbReference type="GO" id="GO:0006281">
    <property type="term" value="P:DNA repair"/>
    <property type="evidence" value="ECO:0007669"/>
    <property type="project" value="UniProtKB-KW"/>
</dbReference>
<keyword evidence="17" id="KW-0012">Acyltransferase</keyword>
<keyword evidence="6 14" id="KW-0808">Transferase</keyword>
<dbReference type="SMART" id="SM00504">
    <property type="entry name" value="Ubox"/>
    <property type="match status" value="1"/>
</dbReference>
<keyword evidence="7 14" id="KW-0747">Spliceosome</keyword>